<evidence type="ECO:0000256" key="4">
    <source>
        <dbReference type="ARBA" id="ARBA00023002"/>
    </source>
</evidence>
<dbReference type="Pfam" id="PF01232">
    <property type="entry name" value="Mannitol_dh"/>
    <property type="match status" value="1"/>
</dbReference>
<evidence type="ECO:0000313" key="9">
    <source>
        <dbReference type="EMBL" id="ADO83035.1"/>
    </source>
</evidence>
<organism evidence="9 10">
    <name type="scientific">Ilyobacter polytropus (strain ATCC 51220 / DSM 2926 / LMG 16218 / CuHBu1)</name>
    <dbReference type="NCBI Taxonomy" id="572544"/>
    <lineage>
        <taxon>Bacteria</taxon>
        <taxon>Fusobacteriati</taxon>
        <taxon>Fusobacteriota</taxon>
        <taxon>Fusobacteriia</taxon>
        <taxon>Fusobacteriales</taxon>
        <taxon>Fusobacteriaceae</taxon>
        <taxon>Ilyobacter</taxon>
    </lineage>
</organism>
<dbReference type="PANTHER" id="PTHR30524">
    <property type="entry name" value="MANNITOL-1-PHOSPHATE 5-DEHYDROGENASE"/>
    <property type="match status" value="1"/>
</dbReference>
<dbReference type="GO" id="GO:0019592">
    <property type="term" value="P:mannitol catabolic process"/>
    <property type="evidence" value="ECO:0007669"/>
    <property type="project" value="TreeGrafter"/>
</dbReference>
<dbReference type="GO" id="GO:0005829">
    <property type="term" value="C:cytosol"/>
    <property type="evidence" value="ECO:0007669"/>
    <property type="project" value="TreeGrafter"/>
</dbReference>
<evidence type="ECO:0000313" key="10">
    <source>
        <dbReference type="Proteomes" id="UP000006875"/>
    </source>
</evidence>
<dbReference type="RefSeq" id="WP_013387702.1">
    <property type="nucleotide sequence ID" value="NC_014632.1"/>
</dbReference>
<evidence type="ECO:0000256" key="6">
    <source>
        <dbReference type="HAMAP-Rule" id="MF_00196"/>
    </source>
</evidence>
<evidence type="ECO:0000256" key="5">
    <source>
        <dbReference type="ARBA" id="ARBA00023027"/>
    </source>
</evidence>
<dbReference type="STRING" id="572544.Ilyop_1254"/>
<dbReference type="NCBIfam" id="NF002652">
    <property type="entry name" value="PRK02318.2-5"/>
    <property type="match status" value="1"/>
</dbReference>
<dbReference type="NCBIfam" id="NF002650">
    <property type="entry name" value="PRK02318.2-2"/>
    <property type="match status" value="1"/>
</dbReference>
<dbReference type="InterPro" id="IPR023027">
    <property type="entry name" value="Mannitol_DH_CS"/>
</dbReference>
<dbReference type="KEGG" id="ipo:Ilyop_1254"/>
<protein>
    <recommendedName>
        <fullName evidence="3 6">Mannitol-1-phosphate 5-dehydrogenase</fullName>
        <ecNumber evidence="2 6">1.1.1.17</ecNumber>
    </recommendedName>
</protein>
<sequence length="379" mass="42517">MKIAIQFGAGNIGRGFIGKLLSQSGYSVYFVDVNEKIIDELKAKKQYTVEVVGEAKEDILVTNVDGMMSTSPEVLDLISKAKIITTAVGPNVLKIIAKTIAKGIEKRIQDGNKENLNIIACENMINGSTFLKEEVEKHISSEALTAMAPLVGFPNSAVDRIVPPMEGSDDVLRVRVEQFKEWIVEETLFKGEIPKIEGMQLTDNLMAFVERKLFTLNTGHAITAYLGVLKGYETVKESIEDEEIANTVKEAMKESGEVLINRYDFDREKHYLYIDKILNRFKNPYLKDEVSRVGREPLRKLSYNDRLIKPLRGTIEYNTKNDSLIKGIAAALKYRNSADEQALKLEERLSSDDLKTAIEDITSLSNKAVIEKIIDAYKA</sequence>
<comment type="catalytic activity">
    <reaction evidence="6">
        <text>D-mannitol 1-phosphate + NAD(+) = beta-D-fructose 6-phosphate + NADH + H(+)</text>
        <dbReference type="Rhea" id="RHEA:19661"/>
        <dbReference type="ChEBI" id="CHEBI:15378"/>
        <dbReference type="ChEBI" id="CHEBI:57540"/>
        <dbReference type="ChEBI" id="CHEBI:57634"/>
        <dbReference type="ChEBI" id="CHEBI:57945"/>
        <dbReference type="ChEBI" id="CHEBI:61381"/>
        <dbReference type="EC" id="1.1.1.17"/>
    </reaction>
</comment>
<dbReference type="SUPFAM" id="SSF48179">
    <property type="entry name" value="6-phosphogluconate dehydrogenase C-terminal domain-like"/>
    <property type="match status" value="1"/>
</dbReference>
<dbReference type="GO" id="GO:0008926">
    <property type="term" value="F:mannitol-1-phosphate 5-dehydrogenase activity"/>
    <property type="evidence" value="ECO:0007669"/>
    <property type="project" value="UniProtKB-UniRule"/>
</dbReference>
<dbReference type="EC" id="1.1.1.17" evidence="2 6"/>
<dbReference type="HOGENOM" id="CLU_036089_2_0_0"/>
<dbReference type="OrthoDB" id="271711at2"/>
<evidence type="ECO:0000259" key="8">
    <source>
        <dbReference type="Pfam" id="PF08125"/>
    </source>
</evidence>
<dbReference type="Gene3D" id="1.10.1040.10">
    <property type="entry name" value="N-(1-d-carboxylethyl)-l-norvaline Dehydrogenase, domain 2"/>
    <property type="match status" value="1"/>
</dbReference>
<dbReference type="PROSITE" id="PS00974">
    <property type="entry name" value="MANNITOL_DHGENASE"/>
    <property type="match status" value="1"/>
</dbReference>
<evidence type="ECO:0000256" key="1">
    <source>
        <dbReference type="ARBA" id="ARBA00006541"/>
    </source>
</evidence>
<dbReference type="HAMAP" id="MF_00196">
    <property type="entry name" value="Mannitol_dehydrog"/>
    <property type="match status" value="1"/>
</dbReference>
<keyword evidence="10" id="KW-1185">Reference proteome</keyword>
<dbReference type="InterPro" id="IPR023028">
    <property type="entry name" value="Mannitol_1_phos_5_DH"/>
</dbReference>
<dbReference type="InterPro" id="IPR036291">
    <property type="entry name" value="NAD(P)-bd_dom_sf"/>
</dbReference>
<keyword evidence="5 6" id="KW-0520">NAD</keyword>
<keyword evidence="4 6" id="KW-0560">Oxidoreductase</keyword>
<dbReference type="InterPro" id="IPR000669">
    <property type="entry name" value="Mannitol_DH"/>
</dbReference>
<feature type="binding site" evidence="6">
    <location>
        <begin position="4"/>
        <end position="15"/>
    </location>
    <ligand>
        <name>NAD(+)</name>
        <dbReference type="ChEBI" id="CHEBI:57540"/>
    </ligand>
</feature>
<dbReference type="InterPro" id="IPR013118">
    <property type="entry name" value="Mannitol_DH_C"/>
</dbReference>
<dbReference type="InterPro" id="IPR008927">
    <property type="entry name" value="6-PGluconate_DH-like_C_sf"/>
</dbReference>
<comment type="similarity">
    <text evidence="1 6">Belongs to the mannitol dehydrogenase family.</text>
</comment>
<dbReference type="InterPro" id="IPR013131">
    <property type="entry name" value="Mannitol_DH_N"/>
</dbReference>
<dbReference type="NCBIfam" id="NF002646">
    <property type="entry name" value="PRK02318.1-2"/>
    <property type="match status" value="1"/>
</dbReference>
<dbReference type="Gene3D" id="3.40.50.720">
    <property type="entry name" value="NAD(P)-binding Rossmann-like Domain"/>
    <property type="match status" value="1"/>
</dbReference>
<dbReference type="Pfam" id="PF08125">
    <property type="entry name" value="Mannitol_dh_C"/>
    <property type="match status" value="1"/>
</dbReference>
<gene>
    <name evidence="6" type="primary">mtlD</name>
    <name evidence="9" type="ordered locus">Ilyop_1254</name>
</gene>
<evidence type="ECO:0000259" key="7">
    <source>
        <dbReference type="Pfam" id="PF01232"/>
    </source>
</evidence>
<dbReference type="InterPro" id="IPR013328">
    <property type="entry name" value="6PGD_dom2"/>
</dbReference>
<accession>E3H9C6</accession>
<evidence type="ECO:0000256" key="2">
    <source>
        <dbReference type="ARBA" id="ARBA00012939"/>
    </source>
</evidence>
<name>E3H9C6_ILYPC</name>
<evidence type="ECO:0000256" key="3">
    <source>
        <dbReference type="ARBA" id="ARBA00016219"/>
    </source>
</evidence>
<reference evidence="9 10" key="1">
    <citation type="journal article" date="2010" name="Stand. Genomic Sci.">
        <title>Complete genome sequence of Ilyobacter polytropus type strain (CuHbu1).</title>
        <authorList>
            <person name="Sikorski J."/>
            <person name="Chertkov O."/>
            <person name="Lapidus A."/>
            <person name="Nolan M."/>
            <person name="Lucas S."/>
            <person name="Del Rio T.G."/>
            <person name="Tice H."/>
            <person name="Cheng J.F."/>
            <person name="Tapia R."/>
            <person name="Han C."/>
            <person name="Goodwin L."/>
            <person name="Pitluck S."/>
            <person name="Liolios K."/>
            <person name="Ivanova N."/>
            <person name="Mavromatis K."/>
            <person name="Mikhailova N."/>
            <person name="Pati A."/>
            <person name="Chen A."/>
            <person name="Palaniappan K."/>
            <person name="Land M."/>
            <person name="Hauser L."/>
            <person name="Chang Y.J."/>
            <person name="Jeffries C.D."/>
            <person name="Brambilla E."/>
            <person name="Yasawong M."/>
            <person name="Rohde M."/>
            <person name="Pukall R."/>
            <person name="Spring S."/>
            <person name="Goker M."/>
            <person name="Woyke T."/>
            <person name="Bristow J."/>
            <person name="Eisen J.A."/>
            <person name="Markowitz V."/>
            <person name="Hugenholtz P."/>
            <person name="Kyrpides N.C."/>
            <person name="Klenk H.P."/>
        </authorList>
    </citation>
    <scope>NUCLEOTIDE SEQUENCE [LARGE SCALE GENOMIC DNA]</scope>
    <source>
        <strain evidence="10">ATCC 51220 / DSM 2926 / LMG 16218 / CuHBu1</strain>
    </source>
</reference>
<dbReference type="PANTHER" id="PTHR30524:SF0">
    <property type="entry name" value="ALTRONATE OXIDOREDUCTASE-RELATED"/>
    <property type="match status" value="1"/>
</dbReference>
<dbReference type="eggNOG" id="COG0246">
    <property type="taxonomic scope" value="Bacteria"/>
</dbReference>
<proteinExistence type="inferred from homology"/>
<feature type="domain" description="Mannitol dehydrogenase C-terminal" evidence="8">
    <location>
        <begin position="204"/>
        <end position="373"/>
    </location>
</feature>
<dbReference type="Proteomes" id="UP000006875">
    <property type="component" value="Chromosome"/>
</dbReference>
<dbReference type="PRINTS" id="PR00084">
    <property type="entry name" value="MTLDHDRGNASE"/>
</dbReference>
<dbReference type="EMBL" id="CP002281">
    <property type="protein sequence ID" value="ADO83035.1"/>
    <property type="molecule type" value="Genomic_DNA"/>
</dbReference>
<dbReference type="NCBIfam" id="NF002647">
    <property type="entry name" value="PRK02318.1-3"/>
    <property type="match status" value="1"/>
</dbReference>
<dbReference type="SUPFAM" id="SSF51735">
    <property type="entry name" value="NAD(P)-binding Rossmann-fold domains"/>
    <property type="match status" value="1"/>
</dbReference>
<feature type="domain" description="Mannitol dehydrogenase N-terminal" evidence="7">
    <location>
        <begin position="3"/>
        <end position="198"/>
    </location>
</feature>
<dbReference type="AlphaFoldDB" id="E3H9C6"/>